<evidence type="ECO:0000256" key="3">
    <source>
        <dbReference type="ARBA" id="ARBA00022695"/>
    </source>
</evidence>
<keyword evidence="10" id="KW-1185">Reference proteome</keyword>
<dbReference type="AlphaFoldDB" id="B3QZQ4"/>
<dbReference type="KEGG" id="pml:ATP_00254"/>
<dbReference type="PANTHER" id="PTHR34388:SF1">
    <property type="entry name" value="DNA POLYMERASE III SUBUNIT DELTA"/>
    <property type="match status" value="1"/>
</dbReference>
<evidence type="ECO:0000256" key="7">
    <source>
        <dbReference type="ARBA" id="ARBA00049244"/>
    </source>
</evidence>
<keyword evidence="4" id="KW-0235">DNA replication</keyword>
<reference evidence="9 10" key="1">
    <citation type="journal article" date="2008" name="BMC Genomics">
        <title>The linear chromosome of the plant-pathogenic mycoplasma 'Candidatus Phytoplasma mali'.</title>
        <authorList>
            <person name="Kube M."/>
            <person name="Schneider B."/>
            <person name="Kuhl H."/>
            <person name="Dandekar T."/>
            <person name="Heitmann K."/>
            <person name="Migdoll A.M."/>
            <person name="Reinhardt R."/>
            <person name="Seemueller E."/>
        </authorList>
    </citation>
    <scope>NUCLEOTIDE SEQUENCE [LARGE SCALE GENOMIC DNA]</scope>
    <source>
        <strain evidence="9 10">AT</strain>
    </source>
</reference>
<dbReference type="HOGENOM" id="CLU_860076_0_0_14"/>
<dbReference type="InterPro" id="IPR005790">
    <property type="entry name" value="DNA_polIII_delta"/>
</dbReference>
<keyword evidence="5" id="KW-0239">DNA-directed DNA polymerase</keyword>
<dbReference type="Proteomes" id="UP000002020">
    <property type="component" value="Chromosome"/>
</dbReference>
<dbReference type="GO" id="GO:0003887">
    <property type="term" value="F:DNA-directed DNA polymerase activity"/>
    <property type="evidence" value="ECO:0007669"/>
    <property type="project" value="UniProtKB-KW"/>
</dbReference>
<dbReference type="Gene3D" id="1.20.272.10">
    <property type="match status" value="1"/>
</dbReference>
<evidence type="ECO:0000313" key="10">
    <source>
        <dbReference type="Proteomes" id="UP000002020"/>
    </source>
</evidence>
<dbReference type="GO" id="GO:0009360">
    <property type="term" value="C:DNA polymerase III complex"/>
    <property type="evidence" value="ECO:0007669"/>
    <property type="project" value="TreeGrafter"/>
</dbReference>
<protein>
    <recommendedName>
        <fullName evidence="1">DNA-directed DNA polymerase</fullName>
        <ecNumber evidence="1">2.7.7.7</ecNumber>
    </recommendedName>
</protein>
<evidence type="ECO:0000259" key="8">
    <source>
        <dbReference type="Pfam" id="PF21694"/>
    </source>
</evidence>
<comment type="similarity">
    <text evidence="6">Belongs to the DNA polymerase HolA subunit family.</text>
</comment>
<dbReference type="InterPro" id="IPR048466">
    <property type="entry name" value="DNA_pol3_delta-like_C"/>
</dbReference>
<dbReference type="eggNOG" id="COG1466">
    <property type="taxonomic scope" value="Bacteria"/>
</dbReference>
<sequence>MISSPLNLTIVNQKFFLEKKIKFLVQQSKKKNIHCIFYNSEQNNLYNLEQELKTTNFFSTKKIIIIKKSNLLFESITIKNNFLFNYFKNPRLDVILYFFSKNFNFSLDIKNILNKYFKINEIPILQKKDFFIYVKKKLKKKGLDISDKIIISLIEKTNYNLFFLEEEIKKIQIYSYYEPKINKNILENLVFSDFEYYIFKLINYFLNNKISSAHNILKYLIQNKEDVYYIINQMFIKLKQLIIVQDLLLKKHNQSQISSILNFSPGKVYFLIKETYLFSINQITHLFMNLLELKYLIKTNQIDSNIGLEIFMINICFNRSVPKP</sequence>
<dbReference type="EMBL" id="CU469464">
    <property type="protein sequence ID" value="CAP18441.1"/>
    <property type="molecule type" value="Genomic_DNA"/>
</dbReference>
<comment type="catalytic activity">
    <reaction evidence="7">
        <text>DNA(n) + a 2'-deoxyribonucleoside 5'-triphosphate = DNA(n+1) + diphosphate</text>
        <dbReference type="Rhea" id="RHEA:22508"/>
        <dbReference type="Rhea" id="RHEA-COMP:17339"/>
        <dbReference type="Rhea" id="RHEA-COMP:17340"/>
        <dbReference type="ChEBI" id="CHEBI:33019"/>
        <dbReference type="ChEBI" id="CHEBI:61560"/>
        <dbReference type="ChEBI" id="CHEBI:173112"/>
        <dbReference type="EC" id="2.7.7.7"/>
    </reaction>
</comment>
<feature type="domain" description="DNA polymerase III delta subunit-like C-terminal" evidence="8">
    <location>
        <begin position="198"/>
        <end position="314"/>
    </location>
</feature>
<evidence type="ECO:0000256" key="6">
    <source>
        <dbReference type="ARBA" id="ARBA00034754"/>
    </source>
</evidence>
<accession>B3QZQ4</accession>
<evidence type="ECO:0000256" key="2">
    <source>
        <dbReference type="ARBA" id="ARBA00022679"/>
    </source>
</evidence>
<dbReference type="InterPro" id="IPR008921">
    <property type="entry name" value="DNA_pol3_clamp-load_cplx_C"/>
</dbReference>
<proteinExistence type="inferred from homology"/>
<evidence type="ECO:0000256" key="4">
    <source>
        <dbReference type="ARBA" id="ARBA00022705"/>
    </source>
</evidence>
<name>B3QZQ4_PHYMT</name>
<dbReference type="NCBIfam" id="TIGR01128">
    <property type="entry name" value="holA"/>
    <property type="match status" value="1"/>
</dbReference>
<organism evidence="10">
    <name type="scientific">Phytoplasma mali (strain AT)</name>
    <dbReference type="NCBI Taxonomy" id="482235"/>
    <lineage>
        <taxon>Bacteria</taxon>
        <taxon>Bacillati</taxon>
        <taxon>Mycoplasmatota</taxon>
        <taxon>Mollicutes</taxon>
        <taxon>Acholeplasmatales</taxon>
        <taxon>Acholeplasmataceae</taxon>
        <taxon>Candidatus Phytoplasma</taxon>
        <taxon>16SrX (Apple proliferation group)</taxon>
    </lineage>
</organism>
<dbReference type="Pfam" id="PF21694">
    <property type="entry name" value="DNA_pol3_delta_C"/>
    <property type="match status" value="1"/>
</dbReference>
<dbReference type="GO" id="GO:0006261">
    <property type="term" value="P:DNA-templated DNA replication"/>
    <property type="evidence" value="ECO:0007669"/>
    <property type="project" value="TreeGrafter"/>
</dbReference>
<dbReference type="Gene3D" id="1.10.8.60">
    <property type="match status" value="1"/>
</dbReference>
<keyword evidence="3" id="KW-0548">Nucleotidyltransferase</keyword>
<evidence type="ECO:0000313" key="9">
    <source>
        <dbReference type="EMBL" id="CAP18441.1"/>
    </source>
</evidence>
<gene>
    <name evidence="9" type="primary">holA</name>
    <name evidence="9" type="ordered locus">ATP_00254</name>
</gene>
<evidence type="ECO:0000256" key="1">
    <source>
        <dbReference type="ARBA" id="ARBA00012417"/>
    </source>
</evidence>
<dbReference type="GO" id="GO:0003677">
    <property type="term" value="F:DNA binding"/>
    <property type="evidence" value="ECO:0007669"/>
    <property type="project" value="InterPro"/>
</dbReference>
<evidence type="ECO:0000256" key="5">
    <source>
        <dbReference type="ARBA" id="ARBA00022932"/>
    </source>
</evidence>
<keyword evidence="2" id="KW-0808">Transferase</keyword>
<dbReference type="EC" id="2.7.7.7" evidence="1"/>
<dbReference type="SUPFAM" id="SSF48019">
    <property type="entry name" value="post-AAA+ oligomerization domain-like"/>
    <property type="match status" value="1"/>
</dbReference>
<dbReference type="STRING" id="37692.ATP_00254"/>
<dbReference type="PANTHER" id="PTHR34388">
    <property type="entry name" value="DNA POLYMERASE III SUBUNIT DELTA"/>
    <property type="match status" value="1"/>
</dbReference>